<gene>
    <name evidence="5" type="ORF">LWI28_023097</name>
</gene>
<dbReference type="EMBL" id="JAJSOW010000001">
    <property type="protein sequence ID" value="KAI9201410.1"/>
    <property type="molecule type" value="Genomic_DNA"/>
</dbReference>
<feature type="compositionally biased region" description="Pro residues" evidence="3">
    <location>
        <begin position="467"/>
        <end position="482"/>
    </location>
</feature>
<reference evidence="5" key="2">
    <citation type="submission" date="2023-02" db="EMBL/GenBank/DDBJ databases">
        <authorList>
            <person name="Swenson N.G."/>
            <person name="Wegrzyn J.L."/>
            <person name="Mcevoy S.L."/>
        </authorList>
    </citation>
    <scope>NUCLEOTIDE SEQUENCE</scope>
    <source>
        <strain evidence="5">91603</strain>
        <tissue evidence="5">Leaf</tissue>
    </source>
</reference>
<dbReference type="InterPro" id="IPR036612">
    <property type="entry name" value="KH_dom_type_1_sf"/>
</dbReference>
<dbReference type="InterPro" id="IPR004087">
    <property type="entry name" value="KH_dom"/>
</dbReference>
<dbReference type="SUPFAM" id="SSF54791">
    <property type="entry name" value="Eukaryotic type KH-domain (KH-domain type I)"/>
    <property type="match status" value="2"/>
</dbReference>
<evidence type="ECO:0000256" key="1">
    <source>
        <dbReference type="ARBA" id="ARBA00022737"/>
    </source>
</evidence>
<dbReference type="SMART" id="SM00322">
    <property type="entry name" value="KH"/>
    <property type="match status" value="2"/>
</dbReference>
<keyword evidence="6" id="KW-1185">Reference proteome</keyword>
<feature type="compositionally biased region" description="Polar residues" evidence="3">
    <location>
        <begin position="358"/>
        <end position="373"/>
    </location>
</feature>
<dbReference type="InterPro" id="IPR004088">
    <property type="entry name" value="KH_dom_type_1"/>
</dbReference>
<protein>
    <recommendedName>
        <fullName evidence="4">K Homology domain-containing protein</fullName>
    </recommendedName>
</protein>
<feature type="region of interest" description="Disordered" evidence="3">
    <location>
        <begin position="677"/>
        <end position="701"/>
    </location>
</feature>
<feature type="compositionally biased region" description="Pro residues" evidence="3">
    <location>
        <begin position="557"/>
        <end position="569"/>
    </location>
</feature>
<evidence type="ECO:0000256" key="2">
    <source>
        <dbReference type="PROSITE-ProRule" id="PRU00117"/>
    </source>
</evidence>
<evidence type="ECO:0000313" key="6">
    <source>
        <dbReference type="Proteomes" id="UP001064489"/>
    </source>
</evidence>
<feature type="region of interest" description="Disordered" evidence="3">
    <location>
        <begin position="358"/>
        <end position="603"/>
    </location>
</feature>
<sequence>MAEEEELVLAPDHKRKLEDLELEAEPVAELDATTVEDGVTEADGSESKRARLDEENEKPDGSASANGIKEEKSCGAVRENAEEAIEGTTIEVTTIEVLETVEVKTDQVSSVDEHMSSDNQQISTTEETKEVLISMKEETEYGSIVVKEETKEVAITEGETVEPSEKGPLQEIDNSKLDEPSTDDSLTITRRVEVPNNKVGVLIGKAGDTIRYLQYNSGAKIQITRDADADPNCMTRPVEIVGTLSNINKAEKLISAVIAEADAGGSPSLVARGLATQQAVGIGEQVEIKVPNEKVGLIIGRGGETIKGLQTRSGARIQVLIPQHLPEGDGSKERTVRVTGDMRQIEMAQEMIKEVLTQTVRPSPLSGSFNQQAYRPRGPTGPPQWGPRGPGYDYQQRGPYPQNPQYPHPSYGGYPPQQMGPRSNFGGPPSMQGHPSSGAGGYDYYGGQGGHASDHPVSVSHSTPIPGHAPGPSPAPAGPPPSQTNYNYGQPHGPEYGHHPSYAHTGPQQSYGHGYDDGKYENHAPMQNPYGGHGNPQPVYPQGSSQPGYPQPQQYGKPPPSYGMPPQVPPQSYGHPRAASQPGGDVPYQGSVPPAQSYSQPVPHQQQYNNQYASSGAMQQTYPSYGSAPATDGYNQPPPASGPGYSQQGVQSIPGYAQPAAGYGQVGPTGAYGGGYANSQQGYPEQPAPTNVGYGGHGPQEPNYASAPISVYAAAPTAQAGYAQPTAAQPTAAQPNYDQSAQQSSAYGVAPGSAPVAYGKTVSPQPGYPQYDSTQMYAAPRSYNSAETKKMTAKATCNDDCDDDTGRATTRTGGDGGNPPVRVTVIIACPESMSPFHRYRCRFLDLS</sequence>
<comment type="caution">
    <text evidence="5">The sequence shown here is derived from an EMBL/GenBank/DDBJ whole genome shotgun (WGS) entry which is preliminary data.</text>
</comment>
<dbReference type="PANTHER" id="PTHR10288">
    <property type="entry name" value="KH DOMAIN CONTAINING RNA BINDING PROTEIN"/>
    <property type="match status" value="1"/>
</dbReference>
<keyword evidence="2" id="KW-0694">RNA-binding</keyword>
<dbReference type="CDD" id="cd00105">
    <property type="entry name" value="KH-I"/>
    <property type="match status" value="2"/>
</dbReference>
<feature type="compositionally biased region" description="Low complexity" evidence="3">
    <location>
        <begin position="726"/>
        <end position="735"/>
    </location>
</feature>
<reference evidence="5" key="1">
    <citation type="journal article" date="2022" name="Plant J.">
        <title>Strategies of tolerance reflected in two North American maple genomes.</title>
        <authorList>
            <person name="McEvoy S.L."/>
            <person name="Sezen U.U."/>
            <person name="Trouern-Trend A."/>
            <person name="McMahon S.M."/>
            <person name="Schaberg P.G."/>
            <person name="Yang J."/>
            <person name="Wegrzyn J.L."/>
            <person name="Swenson N.G."/>
        </authorList>
    </citation>
    <scope>NUCLEOTIDE SEQUENCE</scope>
    <source>
        <strain evidence="5">91603</strain>
    </source>
</reference>
<dbReference type="Pfam" id="PF00013">
    <property type="entry name" value="KH_1"/>
    <property type="match status" value="2"/>
</dbReference>
<feature type="region of interest" description="Disordered" evidence="3">
    <location>
        <begin position="156"/>
        <end position="184"/>
    </location>
</feature>
<feature type="domain" description="K Homology" evidence="4">
    <location>
        <begin position="186"/>
        <end position="259"/>
    </location>
</feature>
<evidence type="ECO:0000256" key="3">
    <source>
        <dbReference type="SAM" id="MobiDB-lite"/>
    </source>
</evidence>
<feature type="domain" description="K Homology" evidence="4">
    <location>
        <begin position="282"/>
        <end position="357"/>
    </location>
</feature>
<accession>A0AAD5JKC0</accession>
<evidence type="ECO:0000259" key="4">
    <source>
        <dbReference type="SMART" id="SM00322"/>
    </source>
</evidence>
<dbReference type="Proteomes" id="UP001064489">
    <property type="component" value="Chromosome 9"/>
</dbReference>
<keyword evidence="1" id="KW-0677">Repeat</keyword>
<feature type="compositionally biased region" description="Polar residues" evidence="3">
    <location>
        <begin position="736"/>
        <end position="746"/>
    </location>
</feature>
<name>A0AAD5JKC0_ACENE</name>
<dbReference type="AlphaFoldDB" id="A0AAD5JKC0"/>
<dbReference type="PROSITE" id="PS50084">
    <property type="entry name" value="KH_TYPE_1"/>
    <property type="match status" value="2"/>
</dbReference>
<evidence type="ECO:0000313" key="5">
    <source>
        <dbReference type="EMBL" id="KAI9201410.1"/>
    </source>
</evidence>
<feature type="region of interest" description="Disordered" evidence="3">
    <location>
        <begin position="19"/>
        <end position="75"/>
    </location>
</feature>
<feature type="region of interest" description="Disordered" evidence="3">
    <location>
        <begin position="726"/>
        <end position="748"/>
    </location>
</feature>
<feature type="region of interest" description="Disordered" evidence="3">
    <location>
        <begin position="789"/>
        <end position="821"/>
    </location>
</feature>
<feature type="compositionally biased region" description="Low complexity" evidence="3">
    <location>
        <begin position="540"/>
        <end position="556"/>
    </location>
</feature>
<dbReference type="Gene3D" id="3.30.1370.10">
    <property type="entry name" value="K Homology domain, type 1"/>
    <property type="match status" value="2"/>
</dbReference>
<dbReference type="GO" id="GO:0003723">
    <property type="term" value="F:RNA binding"/>
    <property type="evidence" value="ECO:0007669"/>
    <property type="project" value="UniProtKB-UniRule"/>
</dbReference>
<organism evidence="5 6">
    <name type="scientific">Acer negundo</name>
    <name type="common">Box elder</name>
    <dbReference type="NCBI Taxonomy" id="4023"/>
    <lineage>
        <taxon>Eukaryota</taxon>
        <taxon>Viridiplantae</taxon>
        <taxon>Streptophyta</taxon>
        <taxon>Embryophyta</taxon>
        <taxon>Tracheophyta</taxon>
        <taxon>Spermatophyta</taxon>
        <taxon>Magnoliopsida</taxon>
        <taxon>eudicotyledons</taxon>
        <taxon>Gunneridae</taxon>
        <taxon>Pentapetalae</taxon>
        <taxon>rosids</taxon>
        <taxon>malvids</taxon>
        <taxon>Sapindales</taxon>
        <taxon>Sapindaceae</taxon>
        <taxon>Hippocastanoideae</taxon>
        <taxon>Acereae</taxon>
        <taxon>Acer</taxon>
    </lineage>
</organism>
<feature type="region of interest" description="Disordered" evidence="3">
    <location>
        <begin position="619"/>
        <end position="652"/>
    </location>
</feature>
<feature type="compositionally biased region" description="Gly residues" evidence="3">
    <location>
        <begin position="438"/>
        <end position="450"/>
    </location>
</feature>
<feature type="compositionally biased region" description="Polar residues" evidence="3">
    <location>
        <begin position="594"/>
        <end position="603"/>
    </location>
</feature>
<proteinExistence type="predicted"/>